<organism evidence="1 2">
    <name type="scientific">Fusarium decemcellulare</name>
    <dbReference type="NCBI Taxonomy" id="57161"/>
    <lineage>
        <taxon>Eukaryota</taxon>
        <taxon>Fungi</taxon>
        <taxon>Dikarya</taxon>
        <taxon>Ascomycota</taxon>
        <taxon>Pezizomycotina</taxon>
        <taxon>Sordariomycetes</taxon>
        <taxon>Hypocreomycetidae</taxon>
        <taxon>Hypocreales</taxon>
        <taxon>Nectriaceae</taxon>
        <taxon>Fusarium</taxon>
        <taxon>Fusarium decemcellulare species complex</taxon>
    </lineage>
</organism>
<evidence type="ECO:0000313" key="1">
    <source>
        <dbReference type="EMBL" id="KAJ3535094.1"/>
    </source>
</evidence>
<accession>A0ACC1SA07</accession>
<reference evidence="1" key="1">
    <citation type="submission" date="2022-08" db="EMBL/GenBank/DDBJ databases">
        <title>Genome Sequence of Fusarium decemcellulare.</title>
        <authorList>
            <person name="Buettner E."/>
        </authorList>
    </citation>
    <scope>NUCLEOTIDE SEQUENCE</scope>
    <source>
        <strain evidence="1">Babe19</strain>
    </source>
</reference>
<gene>
    <name evidence="1" type="ORF">NM208_g7280</name>
</gene>
<dbReference type="Proteomes" id="UP001148629">
    <property type="component" value="Unassembled WGS sequence"/>
</dbReference>
<sequence length="404" mass="46451">MAFQPVFALPFEPASIIDVGLRNKQQLLHLQQVVAQTDDGQTEHRSLIQQRELHQLHWLQNHHAIGNRPRNTLSRQQKHDIRLLHDQGFTDQQIANTVGVTINQVDLILWGHLYNPLPRSERPLLLNSPAFKRVISLVTSSKEGRRMDLTQVAKTLGLDCPESVIRTALRRAGYSRHPALLRPPITEEIRKLRLAFAQEHVNWTIDQWKNVMWAAENYFLAGKYARVWATRKSDEACDPNCVVETPSKQGCMLWASFSGLKGKGPCVAWDSAWGQIEDVSYYSRVFPATCDWLDAHPTTIRFFNDQVADYAAVATREELKGRRIQTIECPPSSPDLNLMSSIWEKLRESIETPGAQEKPEVFIRMTLQRAWKRLDDEFLNNLLHSMEDRCKAVISADGKYTRYY</sequence>
<name>A0ACC1SA07_9HYPO</name>
<evidence type="ECO:0000313" key="2">
    <source>
        <dbReference type="Proteomes" id="UP001148629"/>
    </source>
</evidence>
<dbReference type="EMBL" id="JANRMS010000736">
    <property type="protein sequence ID" value="KAJ3535094.1"/>
    <property type="molecule type" value="Genomic_DNA"/>
</dbReference>
<proteinExistence type="predicted"/>
<protein>
    <submittedName>
        <fullName evidence="1">Uncharacterized protein</fullName>
    </submittedName>
</protein>
<keyword evidence="2" id="KW-1185">Reference proteome</keyword>
<comment type="caution">
    <text evidence="1">The sequence shown here is derived from an EMBL/GenBank/DDBJ whole genome shotgun (WGS) entry which is preliminary data.</text>
</comment>